<protein>
    <recommendedName>
        <fullName evidence="4">NPH3 domain-containing protein</fullName>
    </recommendedName>
</protein>
<reference evidence="5 6" key="1">
    <citation type="submission" date="2024-12" db="EMBL/GenBank/DDBJ databases">
        <title>The unique morphological basis and parallel evolutionary history of personate flowers in Penstemon.</title>
        <authorList>
            <person name="Depatie T.H."/>
            <person name="Wessinger C.A."/>
        </authorList>
    </citation>
    <scope>NUCLEOTIDE SEQUENCE [LARGE SCALE GENOMIC DNA]</scope>
    <source>
        <strain evidence="5">WTNN_2</strain>
        <tissue evidence="5">Leaf</tissue>
    </source>
</reference>
<dbReference type="PROSITE" id="PS51649">
    <property type="entry name" value="NPH3"/>
    <property type="match status" value="1"/>
</dbReference>
<keyword evidence="1" id="KW-0833">Ubl conjugation pathway</keyword>
<gene>
    <name evidence="5" type="ORF">ACJIZ3_025525</name>
</gene>
<dbReference type="EMBL" id="JBJXBP010000003">
    <property type="protein sequence ID" value="KAL3840934.1"/>
    <property type="molecule type" value="Genomic_DNA"/>
</dbReference>
<evidence type="ECO:0000256" key="1">
    <source>
        <dbReference type="ARBA" id="ARBA00022786"/>
    </source>
</evidence>
<dbReference type="InterPro" id="IPR027356">
    <property type="entry name" value="NPH3_dom"/>
</dbReference>
<dbReference type="Pfam" id="PF03000">
    <property type="entry name" value="NPH3"/>
    <property type="match status" value="1"/>
</dbReference>
<feature type="domain" description="NPH3" evidence="4">
    <location>
        <begin position="16"/>
        <end position="286"/>
    </location>
</feature>
<evidence type="ECO:0000256" key="2">
    <source>
        <dbReference type="PROSITE-ProRule" id="PRU00982"/>
    </source>
</evidence>
<evidence type="ECO:0000313" key="6">
    <source>
        <dbReference type="Proteomes" id="UP001634393"/>
    </source>
</evidence>
<dbReference type="PANTHER" id="PTHR32370">
    <property type="entry name" value="OS12G0117600 PROTEIN"/>
    <property type="match status" value="1"/>
</dbReference>
<keyword evidence="6" id="KW-1185">Reference proteome</keyword>
<evidence type="ECO:0000259" key="4">
    <source>
        <dbReference type="PROSITE" id="PS51649"/>
    </source>
</evidence>
<dbReference type="InterPro" id="IPR043454">
    <property type="entry name" value="NPH3/RPT2-like"/>
</dbReference>
<evidence type="ECO:0000313" key="5">
    <source>
        <dbReference type="EMBL" id="KAL3840934.1"/>
    </source>
</evidence>
<proteinExistence type="inferred from homology"/>
<comment type="similarity">
    <text evidence="2">Belongs to the NPH3 family.</text>
</comment>
<organism evidence="5 6">
    <name type="scientific">Penstemon smallii</name>
    <dbReference type="NCBI Taxonomy" id="265156"/>
    <lineage>
        <taxon>Eukaryota</taxon>
        <taxon>Viridiplantae</taxon>
        <taxon>Streptophyta</taxon>
        <taxon>Embryophyta</taxon>
        <taxon>Tracheophyta</taxon>
        <taxon>Spermatophyta</taxon>
        <taxon>Magnoliopsida</taxon>
        <taxon>eudicotyledons</taxon>
        <taxon>Gunneridae</taxon>
        <taxon>Pentapetalae</taxon>
        <taxon>asterids</taxon>
        <taxon>lamiids</taxon>
        <taxon>Lamiales</taxon>
        <taxon>Plantaginaceae</taxon>
        <taxon>Cheloneae</taxon>
        <taxon>Penstemon</taxon>
    </lineage>
</organism>
<name>A0ABD3TUW3_9LAMI</name>
<sequence>MQKLVSPESITSSTAESLSEDACVLDMDYFIKTLSSIKGKELRPDLIGSIITHYASKWLPDLTGDETEHSTFEDSPKSITSSWMKKRFFIETLVGLLPPEKDCISCNFLLRLLRVANMVGVEPAYRVELEKRVSWQLDQASLKELMIPSFDHTCTTLLDTELVLRLVKRFVNLEEFCRSGAALLKVAKLVDCYLAEAAVDSHLTLSEFVALASVVPSHVRSTDDGLYRAIDTYLKAHPGLSKQERNRLCNLIDSRKLSPEASFHAAQNERLPVRAVIQVLLSEQTKIYKHIDWSGSLSGTRSPGVGLEGPARCHSKREMSIQQIEIKRLKEDVLRLQSQCMNMEIQIEKLSEKKKGYFSWKKLGIPVFRTNKIGEIEGESSAAVGLKTPVEMRTRLVRGKNSSKWRTSMS</sequence>
<dbReference type="Proteomes" id="UP001634393">
    <property type="component" value="Unassembled WGS sequence"/>
</dbReference>
<keyword evidence="3" id="KW-0175">Coiled coil</keyword>
<dbReference type="AlphaFoldDB" id="A0ABD3TUW3"/>
<feature type="coiled-coil region" evidence="3">
    <location>
        <begin position="319"/>
        <end position="353"/>
    </location>
</feature>
<accession>A0ABD3TUW3</accession>
<evidence type="ECO:0000256" key="3">
    <source>
        <dbReference type="SAM" id="Coils"/>
    </source>
</evidence>
<comment type="caution">
    <text evidence="5">The sequence shown here is derived from an EMBL/GenBank/DDBJ whole genome shotgun (WGS) entry which is preliminary data.</text>
</comment>